<evidence type="ECO:0000313" key="2">
    <source>
        <dbReference type="Proteomes" id="UP001165064"/>
    </source>
</evidence>
<gene>
    <name evidence="1" type="ORF">Amon02_000684000</name>
</gene>
<name>A0ACB5TA02_AMBMO</name>
<reference evidence="1" key="1">
    <citation type="submission" date="2023-04" db="EMBL/GenBank/DDBJ databases">
        <title>Ambrosiozyma monospora NBRC 10751.</title>
        <authorList>
            <person name="Ichikawa N."/>
            <person name="Sato H."/>
            <person name="Tonouchi N."/>
        </authorList>
    </citation>
    <scope>NUCLEOTIDE SEQUENCE</scope>
    <source>
        <strain evidence="1">NBRC 10751</strain>
    </source>
</reference>
<keyword evidence="2" id="KW-1185">Reference proteome</keyword>
<evidence type="ECO:0000313" key="1">
    <source>
        <dbReference type="EMBL" id="GME84435.1"/>
    </source>
</evidence>
<organism evidence="1 2">
    <name type="scientific">Ambrosiozyma monospora</name>
    <name type="common">Yeast</name>
    <name type="synonym">Endomycopsis monosporus</name>
    <dbReference type="NCBI Taxonomy" id="43982"/>
    <lineage>
        <taxon>Eukaryota</taxon>
        <taxon>Fungi</taxon>
        <taxon>Dikarya</taxon>
        <taxon>Ascomycota</taxon>
        <taxon>Saccharomycotina</taxon>
        <taxon>Pichiomycetes</taxon>
        <taxon>Pichiales</taxon>
        <taxon>Pichiaceae</taxon>
        <taxon>Ambrosiozyma</taxon>
    </lineage>
</organism>
<dbReference type="EMBL" id="BSXS01005500">
    <property type="protein sequence ID" value="GME84435.1"/>
    <property type="molecule type" value="Genomic_DNA"/>
</dbReference>
<dbReference type="Proteomes" id="UP001165064">
    <property type="component" value="Unassembled WGS sequence"/>
</dbReference>
<comment type="caution">
    <text evidence="1">The sequence shown here is derived from an EMBL/GenBank/DDBJ whole genome shotgun (WGS) entry which is preliminary data.</text>
</comment>
<protein>
    <submittedName>
        <fullName evidence="1">Unnamed protein product</fullName>
    </submittedName>
</protein>
<sequence length="225" mass="26627">MSNNQTTTTDRLKKLRELRALKSSANAENRRDLYADFEKKKKDEKLLKTLSDKQERAHDELIQIELQQEGVNCERLKNLNYTVEEDEKWNEKKSQKSKQDHKKFQNYTQLAEQTYLKKLKAMNKLSENEYNEQKKLYESLKAKGFSEAQIITKLTDKKLMSKLVIELKEQDENAYKKRKRDSEDDGGISIGFINDKNKLFNEKLNRHFNQYLGELHEDIKRGGST</sequence>
<proteinExistence type="predicted"/>
<accession>A0ACB5TA02</accession>